<keyword evidence="3" id="KW-1185">Reference proteome</keyword>
<reference evidence="2 3" key="1">
    <citation type="submission" date="2024-05" db="EMBL/GenBank/DDBJ databases">
        <title>Culex pipiens pipiens assembly and annotation.</title>
        <authorList>
            <person name="Alout H."/>
            <person name="Durand T."/>
        </authorList>
    </citation>
    <scope>NUCLEOTIDE SEQUENCE [LARGE SCALE GENOMIC DNA]</scope>
    <source>
        <strain evidence="2">HA-2024</strain>
        <tissue evidence="2">Whole body</tissue>
    </source>
</reference>
<evidence type="ECO:0000256" key="1">
    <source>
        <dbReference type="SAM" id="MobiDB-lite"/>
    </source>
</evidence>
<dbReference type="AlphaFoldDB" id="A0ABD1DUV9"/>
<dbReference type="EMBL" id="JBEHCU010001800">
    <property type="protein sequence ID" value="KAL1403279.1"/>
    <property type="molecule type" value="Genomic_DNA"/>
</dbReference>
<gene>
    <name evidence="2" type="ORF">pipiens_019435</name>
</gene>
<protein>
    <submittedName>
        <fullName evidence="2">Uncharacterized protein</fullName>
    </submittedName>
</protein>
<feature type="region of interest" description="Disordered" evidence="1">
    <location>
        <begin position="71"/>
        <end position="97"/>
    </location>
</feature>
<sequence length="97" mass="11564">MLRIISFTLGFTIVREPAPKGTIETDFPKRRFPDLKPSERRIRGKFRNILRRIWWVWSWAKQHYTEVAEQDDSVKSQYGASASSDYQNRFPDCQRKA</sequence>
<accession>A0ABD1DUV9</accession>
<proteinExistence type="predicted"/>
<evidence type="ECO:0000313" key="3">
    <source>
        <dbReference type="Proteomes" id="UP001562425"/>
    </source>
</evidence>
<dbReference type="Proteomes" id="UP001562425">
    <property type="component" value="Unassembled WGS sequence"/>
</dbReference>
<name>A0ABD1DUV9_CULPP</name>
<evidence type="ECO:0000313" key="2">
    <source>
        <dbReference type="EMBL" id="KAL1403279.1"/>
    </source>
</evidence>
<comment type="caution">
    <text evidence="2">The sequence shown here is derived from an EMBL/GenBank/DDBJ whole genome shotgun (WGS) entry which is preliminary data.</text>
</comment>
<organism evidence="2 3">
    <name type="scientific">Culex pipiens pipiens</name>
    <name type="common">Northern house mosquito</name>
    <dbReference type="NCBI Taxonomy" id="38569"/>
    <lineage>
        <taxon>Eukaryota</taxon>
        <taxon>Metazoa</taxon>
        <taxon>Ecdysozoa</taxon>
        <taxon>Arthropoda</taxon>
        <taxon>Hexapoda</taxon>
        <taxon>Insecta</taxon>
        <taxon>Pterygota</taxon>
        <taxon>Neoptera</taxon>
        <taxon>Endopterygota</taxon>
        <taxon>Diptera</taxon>
        <taxon>Nematocera</taxon>
        <taxon>Culicoidea</taxon>
        <taxon>Culicidae</taxon>
        <taxon>Culicinae</taxon>
        <taxon>Culicini</taxon>
        <taxon>Culex</taxon>
        <taxon>Culex</taxon>
    </lineage>
</organism>
<feature type="compositionally biased region" description="Polar residues" evidence="1">
    <location>
        <begin position="75"/>
        <end position="87"/>
    </location>
</feature>